<dbReference type="Proteomes" id="UP000250078">
    <property type="component" value="Unassembled WGS sequence"/>
</dbReference>
<reference evidence="1 2" key="1">
    <citation type="journal article" date="2016" name="Nat. Commun.">
        <title>Ectomycorrhizal ecology is imprinted in the genome of the dominant symbiotic fungus Cenococcum geophilum.</title>
        <authorList>
            <consortium name="DOE Joint Genome Institute"/>
            <person name="Peter M."/>
            <person name="Kohler A."/>
            <person name="Ohm R.A."/>
            <person name="Kuo A."/>
            <person name="Krutzmann J."/>
            <person name="Morin E."/>
            <person name="Arend M."/>
            <person name="Barry K.W."/>
            <person name="Binder M."/>
            <person name="Choi C."/>
            <person name="Clum A."/>
            <person name="Copeland A."/>
            <person name="Grisel N."/>
            <person name="Haridas S."/>
            <person name="Kipfer T."/>
            <person name="LaButti K."/>
            <person name="Lindquist E."/>
            <person name="Lipzen A."/>
            <person name="Maire R."/>
            <person name="Meier B."/>
            <person name="Mihaltcheva S."/>
            <person name="Molinier V."/>
            <person name="Murat C."/>
            <person name="Poggeler S."/>
            <person name="Quandt C.A."/>
            <person name="Sperisen C."/>
            <person name="Tritt A."/>
            <person name="Tisserant E."/>
            <person name="Crous P.W."/>
            <person name="Henrissat B."/>
            <person name="Nehls U."/>
            <person name="Egli S."/>
            <person name="Spatafora J.W."/>
            <person name="Grigoriev I.V."/>
            <person name="Martin F.M."/>
        </authorList>
    </citation>
    <scope>NUCLEOTIDE SEQUENCE [LARGE SCALE GENOMIC DNA]</scope>
    <source>
        <strain evidence="1 2">1.58</strain>
    </source>
</reference>
<gene>
    <name evidence="1" type="ORF">K441DRAFT_312283</name>
</gene>
<name>A0ACC8EPS6_9PEZI</name>
<organism evidence="1 2">
    <name type="scientific">Cenococcum geophilum 1.58</name>
    <dbReference type="NCBI Taxonomy" id="794803"/>
    <lineage>
        <taxon>Eukaryota</taxon>
        <taxon>Fungi</taxon>
        <taxon>Dikarya</taxon>
        <taxon>Ascomycota</taxon>
        <taxon>Pezizomycotina</taxon>
        <taxon>Dothideomycetes</taxon>
        <taxon>Pleosporomycetidae</taxon>
        <taxon>Gloniales</taxon>
        <taxon>Gloniaceae</taxon>
        <taxon>Cenococcum</taxon>
    </lineage>
</organism>
<evidence type="ECO:0000313" key="2">
    <source>
        <dbReference type="Proteomes" id="UP000250078"/>
    </source>
</evidence>
<accession>A0ACC8EPS6</accession>
<sequence length="225" mass="24346">MVLFPAFQAIDVFGRLVVLNILALQRPLHTSLLSSTLEPVSTKPTVMNVSGSNFCEPIVPTHTFDAPLEDLVVLFVPGGIETRGEALVAPAVEFVGKMYPRLGYLVSVCTGATIVAKTGLLFLTVASWVQLHSKFDHLHYSALAYQPLIGNSPGPNANWIPQARWVADGNIWSSPGVSTGIDVAYAFIAALYWDDVAGGIANSSDCVRWLDPNYDPFAAVWNVMK</sequence>
<keyword evidence="2" id="KW-1185">Reference proteome</keyword>
<dbReference type="EMBL" id="KV748243">
    <property type="protein sequence ID" value="OCK88384.1"/>
    <property type="molecule type" value="Genomic_DNA"/>
</dbReference>
<protein>
    <submittedName>
        <fullName evidence="1">Class I glutamine amidotransferase-like protein</fullName>
    </submittedName>
</protein>
<proteinExistence type="predicted"/>
<evidence type="ECO:0000313" key="1">
    <source>
        <dbReference type="EMBL" id="OCK88384.1"/>
    </source>
</evidence>